<evidence type="ECO:0000313" key="2">
    <source>
        <dbReference type="EMBL" id="QIS23434.1"/>
    </source>
</evidence>
<feature type="compositionally biased region" description="Basic and acidic residues" evidence="1">
    <location>
        <begin position="38"/>
        <end position="55"/>
    </location>
</feature>
<dbReference type="Proteomes" id="UP000500953">
    <property type="component" value="Chromosome"/>
</dbReference>
<name>A0A6G9ZDA7_9NOCA</name>
<accession>A0A6G9ZDA7</accession>
<dbReference type="EMBL" id="CP046173">
    <property type="protein sequence ID" value="QIS23434.1"/>
    <property type="molecule type" value="Genomic_DNA"/>
</dbReference>
<sequence>MSPEFINIMELIHKGMPAPGVPLPGAPELTPEVTRGGRAAERDRIRNRGLEKGRC</sequence>
<gene>
    <name evidence="2" type="ORF">F6W96_39055</name>
</gene>
<dbReference type="AlphaFoldDB" id="A0A6G9ZDA7"/>
<organism evidence="2 3">
    <name type="scientific">Nocardia terpenica</name>
    <dbReference type="NCBI Taxonomy" id="455432"/>
    <lineage>
        <taxon>Bacteria</taxon>
        <taxon>Bacillati</taxon>
        <taxon>Actinomycetota</taxon>
        <taxon>Actinomycetes</taxon>
        <taxon>Mycobacteriales</taxon>
        <taxon>Nocardiaceae</taxon>
        <taxon>Nocardia</taxon>
    </lineage>
</organism>
<feature type="region of interest" description="Disordered" evidence="1">
    <location>
        <begin position="22"/>
        <end position="55"/>
    </location>
</feature>
<evidence type="ECO:0000256" key="1">
    <source>
        <dbReference type="SAM" id="MobiDB-lite"/>
    </source>
</evidence>
<dbReference type="RefSeq" id="WP_167490773.1">
    <property type="nucleotide sequence ID" value="NZ_CP046173.1"/>
</dbReference>
<evidence type="ECO:0000313" key="3">
    <source>
        <dbReference type="Proteomes" id="UP000500953"/>
    </source>
</evidence>
<proteinExistence type="predicted"/>
<reference evidence="2 3" key="1">
    <citation type="journal article" date="2019" name="ACS Chem. Biol.">
        <title>Identification and Mobilization of a Cryptic Antibiotic Biosynthesis Gene Locus from a Human-Pathogenic Nocardia Isolate.</title>
        <authorList>
            <person name="Herisse M."/>
            <person name="Ishida K."/>
            <person name="Porter J.L."/>
            <person name="Howden B."/>
            <person name="Hertweck C."/>
            <person name="Stinear T.P."/>
            <person name="Pidot S.J."/>
        </authorList>
    </citation>
    <scope>NUCLEOTIDE SEQUENCE [LARGE SCALE GENOMIC DNA]</scope>
    <source>
        <strain evidence="2 3">AUSMDU00012715</strain>
    </source>
</reference>
<protein>
    <submittedName>
        <fullName evidence="2">Uncharacterized protein</fullName>
    </submittedName>
</protein>